<evidence type="ECO:0000313" key="2">
    <source>
        <dbReference type="EMBL" id="MCY6371613.1"/>
    </source>
</evidence>
<feature type="compositionally biased region" description="Basic and acidic residues" evidence="1">
    <location>
        <begin position="1"/>
        <end position="14"/>
    </location>
</feature>
<protein>
    <submittedName>
        <fullName evidence="2">Small, acid-soluble spore protein, alpha/beta type</fullName>
    </submittedName>
</protein>
<keyword evidence="3" id="KW-1185">Reference proteome</keyword>
<proteinExistence type="predicted"/>
<evidence type="ECO:0000313" key="3">
    <source>
        <dbReference type="Proteomes" id="UP001079657"/>
    </source>
</evidence>
<accession>A0ABT4CRQ8</accession>
<dbReference type="EMBL" id="JAPQES010000004">
    <property type="protein sequence ID" value="MCY6371613.1"/>
    <property type="molecule type" value="Genomic_DNA"/>
</dbReference>
<feature type="compositionally biased region" description="Basic and acidic residues" evidence="1">
    <location>
        <begin position="21"/>
        <end position="30"/>
    </location>
</feature>
<sequence length="58" mass="6810">MSHKDNKNNKENKKANKKAKKELAKMKMETSNELGYSSESRKLGNDKERQNKQRSKNQ</sequence>
<name>A0ABT4CRQ8_9CLOT</name>
<dbReference type="Pfam" id="PF00269">
    <property type="entry name" value="SASP"/>
    <property type="match status" value="1"/>
</dbReference>
<dbReference type="InterPro" id="IPR001448">
    <property type="entry name" value="SASP_alpha/beta-type"/>
</dbReference>
<reference evidence="2" key="1">
    <citation type="submission" date="2022-12" db="EMBL/GenBank/DDBJ databases">
        <authorList>
            <person name="Wang J."/>
        </authorList>
    </citation>
    <scope>NUCLEOTIDE SEQUENCE</scope>
    <source>
        <strain evidence="2">HY-42-06</strain>
    </source>
</reference>
<gene>
    <name evidence="2" type="ORF">OXH55_13270</name>
</gene>
<dbReference type="Proteomes" id="UP001079657">
    <property type="component" value="Unassembled WGS sequence"/>
</dbReference>
<feature type="compositionally biased region" description="Basic and acidic residues" evidence="1">
    <location>
        <begin position="39"/>
        <end position="51"/>
    </location>
</feature>
<organism evidence="2 3">
    <name type="scientific">Clostridium ganghwense</name>
    <dbReference type="NCBI Taxonomy" id="312089"/>
    <lineage>
        <taxon>Bacteria</taxon>
        <taxon>Bacillati</taxon>
        <taxon>Bacillota</taxon>
        <taxon>Clostridia</taxon>
        <taxon>Eubacteriales</taxon>
        <taxon>Clostridiaceae</taxon>
        <taxon>Clostridium</taxon>
    </lineage>
</organism>
<comment type="caution">
    <text evidence="2">The sequence shown here is derived from an EMBL/GenBank/DDBJ whole genome shotgun (WGS) entry which is preliminary data.</text>
</comment>
<feature type="region of interest" description="Disordered" evidence="1">
    <location>
        <begin position="1"/>
        <end position="58"/>
    </location>
</feature>
<dbReference type="RefSeq" id="WP_268050468.1">
    <property type="nucleotide sequence ID" value="NZ_JAPQES010000004.1"/>
</dbReference>
<evidence type="ECO:0000256" key="1">
    <source>
        <dbReference type="SAM" id="MobiDB-lite"/>
    </source>
</evidence>